<dbReference type="AlphaFoldDB" id="A0A1I3HTF8"/>
<evidence type="ECO:0000313" key="2">
    <source>
        <dbReference type="EMBL" id="SFI38941.1"/>
    </source>
</evidence>
<dbReference type="EMBL" id="FORI01000001">
    <property type="protein sequence ID" value="SFI38941.1"/>
    <property type="molecule type" value="Genomic_DNA"/>
</dbReference>
<organism evidence="2 3">
    <name type="scientific">Treponema bryantii</name>
    <dbReference type="NCBI Taxonomy" id="163"/>
    <lineage>
        <taxon>Bacteria</taxon>
        <taxon>Pseudomonadati</taxon>
        <taxon>Spirochaetota</taxon>
        <taxon>Spirochaetia</taxon>
        <taxon>Spirochaetales</taxon>
        <taxon>Treponemataceae</taxon>
        <taxon>Treponema</taxon>
    </lineage>
</organism>
<proteinExistence type="predicted"/>
<gene>
    <name evidence="2" type="ORF">SAMN04487775_10162</name>
</gene>
<dbReference type="OrthoDB" id="356522at2"/>
<keyword evidence="3" id="KW-1185">Reference proteome</keyword>
<dbReference type="RefSeq" id="WP_074929627.1">
    <property type="nucleotide sequence ID" value="NZ_FORI01000001.1"/>
</dbReference>
<evidence type="ECO:0000256" key="1">
    <source>
        <dbReference type="SAM" id="SignalP"/>
    </source>
</evidence>
<name>A0A1I3HTF8_9SPIR</name>
<accession>A0A1I3HTF8</accession>
<dbReference type="Proteomes" id="UP000182737">
    <property type="component" value="Unassembled WGS sequence"/>
</dbReference>
<protein>
    <submittedName>
        <fullName evidence="2">Uncharacterized protein</fullName>
    </submittedName>
</protein>
<reference evidence="3" key="1">
    <citation type="submission" date="2016-10" db="EMBL/GenBank/DDBJ databases">
        <authorList>
            <person name="Varghese N."/>
            <person name="Submissions S."/>
        </authorList>
    </citation>
    <scope>NUCLEOTIDE SEQUENCE [LARGE SCALE GENOMIC DNA]</scope>
    <source>
        <strain evidence="3">XBD1002</strain>
    </source>
</reference>
<feature type="signal peptide" evidence="1">
    <location>
        <begin position="1"/>
        <end position="19"/>
    </location>
</feature>
<keyword evidence="1" id="KW-0732">Signal</keyword>
<feature type="chain" id="PRO_5010285958" evidence="1">
    <location>
        <begin position="20"/>
        <end position="167"/>
    </location>
</feature>
<evidence type="ECO:0000313" key="3">
    <source>
        <dbReference type="Proteomes" id="UP000182737"/>
    </source>
</evidence>
<sequence>MKKLITLIFSFLIFGAVFAEPSQSPYDYALTFFKKFNETQKRLTYMNKPGSLEKMGTETVYGNISGSVFYDVKLKGLGAVVTLRYTNYCDEEGWTFDGEILTHSNMAQNGTFEGTIKVSGVAPGEISYDKVLLKKGLPGDGNYLVTTSDFKDAEVSYTVYLKSKEVE</sequence>